<dbReference type="OrthoDB" id="228140at2"/>
<sequence length="562" mass="61245">MDRCALAIGRSGAKTSLTIVRNHDEARLYQLYYFSMGLDAAAYSQRDDTTCSKVGEINQAISLGITPRAVCGRCDDRKTPCGYLRGHGLAQSAKHSIMTEQRAIYTSLTKATADRELLILAGVNSLDVLVPVKATIPIVEKLLKDLDMIAESANKGSTNAMFKNNDRGKEFLIAASKFARRLKSQVQSGESVDVSMPTPQRDQNFWPMSLLGVFKSKEFRPSGEIVRLITSAVSGDLQSFVVQVPRKKRESILLIGTWHPRQLGCATLIADPTTDAAELSDAIGRAVVQIEGPPTRIEGVQVNRSVTNKCRASALAGIIRDRLAACESEPLVVVASKANLAKLGEAPRLRLRSWFDDFDVDGQVVVLGFPGVSPDTIERRLRQTGRAAAILSGGDWGLRFDGRMGYRDPDWHQAHQATAKGLLLQFLARLGRPAVVFTDLELGLPAEKTPDPLDEIDRSIIKALIELGLTDTSATEPLLKKRDKGVGGGKERGTNGSPQYSSVALVSVSNVSAYPIDISKATGLDERRIRRRLGALAGLGLVERVSMRGGWRITREHIHDCI</sequence>
<protein>
    <submittedName>
        <fullName evidence="1">Uncharacterized protein</fullName>
    </submittedName>
</protein>
<keyword evidence="2" id="KW-1185">Reference proteome</keyword>
<dbReference type="STRING" id="886293.Sinac_1640"/>
<reference evidence="1 2" key="1">
    <citation type="submission" date="2012-02" db="EMBL/GenBank/DDBJ databases">
        <title>Complete sequence of chromosome of Singulisphaera acidiphila DSM 18658.</title>
        <authorList>
            <consortium name="US DOE Joint Genome Institute (JGI-PGF)"/>
            <person name="Lucas S."/>
            <person name="Copeland A."/>
            <person name="Lapidus A."/>
            <person name="Glavina del Rio T."/>
            <person name="Dalin E."/>
            <person name="Tice H."/>
            <person name="Bruce D."/>
            <person name="Goodwin L."/>
            <person name="Pitluck S."/>
            <person name="Peters L."/>
            <person name="Ovchinnikova G."/>
            <person name="Chertkov O."/>
            <person name="Kyrpides N."/>
            <person name="Mavromatis K."/>
            <person name="Ivanova N."/>
            <person name="Brettin T."/>
            <person name="Detter J.C."/>
            <person name="Han C."/>
            <person name="Larimer F."/>
            <person name="Land M."/>
            <person name="Hauser L."/>
            <person name="Markowitz V."/>
            <person name="Cheng J.-F."/>
            <person name="Hugenholtz P."/>
            <person name="Woyke T."/>
            <person name="Wu D."/>
            <person name="Tindall B."/>
            <person name="Pomrenke H."/>
            <person name="Brambilla E."/>
            <person name="Klenk H.-P."/>
            <person name="Eisen J.A."/>
        </authorList>
    </citation>
    <scope>NUCLEOTIDE SEQUENCE [LARGE SCALE GENOMIC DNA]</scope>
    <source>
        <strain evidence="2">ATCC BAA-1392 / DSM 18658 / VKM B-2454 / MOB10</strain>
    </source>
</reference>
<dbReference type="AlphaFoldDB" id="L0DB02"/>
<dbReference type="RefSeq" id="WP_015245188.1">
    <property type="nucleotide sequence ID" value="NC_019892.1"/>
</dbReference>
<dbReference type="EMBL" id="CP003364">
    <property type="protein sequence ID" value="AGA26018.1"/>
    <property type="molecule type" value="Genomic_DNA"/>
</dbReference>
<proteinExistence type="predicted"/>
<dbReference type="KEGG" id="saci:Sinac_1640"/>
<accession>L0DB02</accession>
<organism evidence="1 2">
    <name type="scientific">Singulisphaera acidiphila (strain ATCC BAA-1392 / DSM 18658 / VKM B-2454 / MOB10)</name>
    <dbReference type="NCBI Taxonomy" id="886293"/>
    <lineage>
        <taxon>Bacteria</taxon>
        <taxon>Pseudomonadati</taxon>
        <taxon>Planctomycetota</taxon>
        <taxon>Planctomycetia</taxon>
        <taxon>Isosphaerales</taxon>
        <taxon>Isosphaeraceae</taxon>
        <taxon>Singulisphaera</taxon>
    </lineage>
</organism>
<evidence type="ECO:0000313" key="2">
    <source>
        <dbReference type="Proteomes" id="UP000010798"/>
    </source>
</evidence>
<name>L0DB02_SINAD</name>
<dbReference type="Proteomes" id="UP000010798">
    <property type="component" value="Chromosome"/>
</dbReference>
<gene>
    <name evidence="1" type="ordered locus">Sinac_1640</name>
</gene>
<evidence type="ECO:0000313" key="1">
    <source>
        <dbReference type="EMBL" id="AGA26018.1"/>
    </source>
</evidence>
<dbReference type="HOGENOM" id="CLU_484755_0_0_0"/>